<evidence type="ECO:0000313" key="1">
    <source>
        <dbReference type="EMBL" id="WGS65847.1"/>
    </source>
</evidence>
<name>A0ABY8PTA3_9BACT</name>
<keyword evidence="2" id="KW-1185">Reference proteome</keyword>
<reference evidence="1 2" key="1">
    <citation type="submission" date="2021-02" db="EMBL/GenBank/DDBJ databases">
        <title>Characterization of Marinitoga sp. nov. str. BP5-C20A.</title>
        <authorList>
            <person name="Erauso G."/>
            <person name="Postec A."/>
        </authorList>
    </citation>
    <scope>NUCLEOTIDE SEQUENCE [LARGE SCALE GENOMIC DNA]</scope>
    <source>
        <strain evidence="1 2">BP5-C20A</strain>
    </source>
</reference>
<dbReference type="EMBL" id="CP069362">
    <property type="protein sequence ID" value="WGS65847.1"/>
    <property type="molecule type" value="Genomic_DNA"/>
</dbReference>
<proteinExistence type="predicted"/>
<dbReference type="RefSeq" id="WP_281000668.1">
    <property type="nucleotide sequence ID" value="NZ_CP069362.1"/>
</dbReference>
<organism evidence="1 2">
    <name type="scientific">Marinitoga aeolica</name>
    <dbReference type="NCBI Taxonomy" id="2809031"/>
    <lineage>
        <taxon>Bacteria</taxon>
        <taxon>Thermotogati</taxon>
        <taxon>Thermotogota</taxon>
        <taxon>Thermotogae</taxon>
        <taxon>Petrotogales</taxon>
        <taxon>Petrotogaceae</taxon>
        <taxon>Marinitoga</taxon>
    </lineage>
</organism>
<evidence type="ECO:0000313" key="2">
    <source>
        <dbReference type="Proteomes" id="UP001232493"/>
    </source>
</evidence>
<protein>
    <submittedName>
        <fullName evidence="1">Uncharacterized protein</fullName>
    </submittedName>
</protein>
<gene>
    <name evidence="1" type="ORF">JRV97_04665</name>
</gene>
<dbReference type="Proteomes" id="UP001232493">
    <property type="component" value="Chromosome"/>
</dbReference>
<sequence>MKKMLMLLLVVAFAISAFSSFYVRPYFNTIKENGQDYLTYSITGVFENTNFGIGLGLNAYQTEIGGSLYYGKPGMEQSTDVLNGLTINLLKLRVGPLYFRYGMSFPKTMGLGMLMYNYTNNYQNALDLGLITPVANVEIHAPYSLDSIMPFSYSQTAHLYYGILRTKLGFINIETFAGKTMPKNDVNPLREDVLGSVSAYIGGNALRLGGEAGYINSSFDSTSVTGYGAGVGGILNLGIITVKALPVVYQMPYYKLGFVNADYEKNLDDSTKYNELLSYNTTRLGGIGELGINLGNLLSAKARLNYDLTTEFEVKNPELNGSLYAKIPSDQFPLIIVGKYYKPMTTLSELKNLLDENTSAEVSVGYPISNGLFMLYTKYYDNTNNEFKDKIEFSVIAEF</sequence>
<accession>A0ABY8PTA3</accession>